<dbReference type="InterPro" id="IPR032466">
    <property type="entry name" value="Metal_Hydrolase"/>
</dbReference>
<dbReference type="AlphaFoldDB" id="A0A382AJ72"/>
<dbReference type="SUPFAM" id="SSF51556">
    <property type="entry name" value="Metallo-dependent hydrolases"/>
    <property type="match status" value="1"/>
</dbReference>
<reference evidence="2" key="1">
    <citation type="submission" date="2018-05" db="EMBL/GenBank/DDBJ databases">
        <authorList>
            <person name="Lanie J.A."/>
            <person name="Ng W.-L."/>
            <person name="Kazmierczak K.M."/>
            <person name="Andrzejewski T.M."/>
            <person name="Davidsen T.M."/>
            <person name="Wayne K.J."/>
            <person name="Tettelin H."/>
            <person name="Glass J.I."/>
            <person name="Rusch D."/>
            <person name="Podicherti R."/>
            <person name="Tsui H.-C.T."/>
            <person name="Winkler M.E."/>
        </authorList>
    </citation>
    <scope>NUCLEOTIDE SEQUENCE</scope>
</reference>
<protein>
    <recommendedName>
        <fullName evidence="1">Amidohydrolase 3 domain-containing protein</fullName>
    </recommendedName>
</protein>
<feature type="domain" description="Amidohydrolase 3" evidence="1">
    <location>
        <begin position="50"/>
        <end position="510"/>
    </location>
</feature>
<dbReference type="EMBL" id="UINC01025447">
    <property type="protein sequence ID" value="SVB01047.1"/>
    <property type="molecule type" value="Genomic_DNA"/>
</dbReference>
<dbReference type="GO" id="GO:0016810">
    <property type="term" value="F:hydrolase activity, acting on carbon-nitrogen (but not peptide) bonds"/>
    <property type="evidence" value="ECO:0007669"/>
    <property type="project" value="InterPro"/>
</dbReference>
<accession>A0A382AJ72</accession>
<organism evidence="2">
    <name type="scientific">marine metagenome</name>
    <dbReference type="NCBI Taxonomy" id="408172"/>
    <lineage>
        <taxon>unclassified sequences</taxon>
        <taxon>metagenomes</taxon>
        <taxon>ecological metagenomes</taxon>
    </lineage>
</organism>
<dbReference type="Gene3D" id="3.20.20.140">
    <property type="entry name" value="Metal-dependent hydrolases"/>
    <property type="match status" value="2"/>
</dbReference>
<proteinExistence type="predicted"/>
<gene>
    <name evidence="2" type="ORF">METZ01_LOCUS153901</name>
</gene>
<dbReference type="CDD" id="cd01300">
    <property type="entry name" value="YtcJ_like"/>
    <property type="match status" value="1"/>
</dbReference>
<dbReference type="InterPro" id="IPR011059">
    <property type="entry name" value="Metal-dep_hydrolase_composite"/>
</dbReference>
<dbReference type="InterPro" id="IPR013108">
    <property type="entry name" value="Amidohydro_3"/>
</dbReference>
<dbReference type="Gene3D" id="3.10.310.70">
    <property type="match status" value="1"/>
</dbReference>
<evidence type="ECO:0000313" key="2">
    <source>
        <dbReference type="EMBL" id="SVB01047.1"/>
    </source>
</evidence>
<dbReference type="PANTHER" id="PTHR22642:SF2">
    <property type="entry name" value="PROTEIN LONG AFTER FAR-RED 3"/>
    <property type="match status" value="1"/>
</dbReference>
<evidence type="ECO:0000259" key="1">
    <source>
        <dbReference type="Pfam" id="PF07969"/>
    </source>
</evidence>
<dbReference type="InterPro" id="IPR033932">
    <property type="entry name" value="YtcJ-like"/>
</dbReference>
<dbReference type="PANTHER" id="PTHR22642">
    <property type="entry name" value="IMIDAZOLONEPROPIONASE"/>
    <property type="match status" value="1"/>
</dbReference>
<sequence length="512" mass="56549">MSLNYKADIVFRNVSFIHSGWANSIAVKGSKIYLVGTDAETRDVTGCDTKIVDCQDMVMIPGFHDAHLHILRLSANLTKLYCGPERAPTITDIKELLELEARKTPQGGWVKGWGYDHELLLEKRHPNRVDLDQAVPNHPVRLDHVSGHATVMNTMAMNKLGFSEYSIDPPKGVIDREEGSGFPSGLFLEMGEYIGKSMIPYRDQLELQEGIILANQWLISRGITAIQDAGIGNDLERWNLFKRLKTSGLLDPQVTMMVGYDYCDEFSCPPIATNHHKMGLYVGPAKIMLSLTTGSLVPDQKSLTDTIIRLQSKGWQVAVHAVEQEAIECAATAICLARKIKPGARHRIEHCSEGDPTVIPLVDKSGAIVVTNPGFVWHFGDRYRSTLGSNIVSNIYPTGSLENWKIPWAIGSDAPMIMPDPILDIYTCATRVSKSGNPVGKEQAIPISQGIKAYTYGAAYSCFQEGQLGSIERGKFADLVLLSRDPIGLGYYSPTDVNVEMTVIRGRVVYEN</sequence>
<name>A0A382AJ72_9ZZZZ</name>
<dbReference type="SUPFAM" id="SSF51338">
    <property type="entry name" value="Composite domain of metallo-dependent hydrolases"/>
    <property type="match status" value="1"/>
</dbReference>
<dbReference type="Gene3D" id="2.30.40.10">
    <property type="entry name" value="Urease, subunit C, domain 1"/>
    <property type="match status" value="2"/>
</dbReference>
<dbReference type="Pfam" id="PF07969">
    <property type="entry name" value="Amidohydro_3"/>
    <property type="match status" value="1"/>
</dbReference>